<evidence type="ECO:0000256" key="8">
    <source>
        <dbReference type="ARBA" id="ARBA00023294"/>
    </source>
</evidence>
<feature type="compositionally biased region" description="Basic and acidic residues" evidence="11">
    <location>
        <begin position="106"/>
        <end position="120"/>
    </location>
</feature>
<dbReference type="GO" id="GO:0009826">
    <property type="term" value="P:unidimensional cell growth"/>
    <property type="evidence" value="ECO:0007669"/>
    <property type="project" value="TreeGrafter"/>
</dbReference>
<feature type="binding site" evidence="10">
    <location>
        <position position="232"/>
    </location>
    <ligand>
        <name>Zn(2+)</name>
        <dbReference type="ChEBI" id="CHEBI:29105"/>
    </ligand>
</feature>
<feature type="region of interest" description="Disordered" evidence="11">
    <location>
        <begin position="103"/>
        <end position="138"/>
    </location>
</feature>
<dbReference type="InterPro" id="IPR014710">
    <property type="entry name" value="RmlC-like_jellyroll"/>
</dbReference>
<dbReference type="Pfam" id="PF02041">
    <property type="entry name" value="Auxin_BP"/>
    <property type="match status" value="1"/>
</dbReference>
<dbReference type="GO" id="GO:0045793">
    <property type="term" value="P:positive regulation of cell size"/>
    <property type="evidence" value="ECO:0007669"/>
    <property type="project" value="TreeGrafter"/>
</dbReference>
<dbReference type="PANTHER" id="PTHR37236:SF1">
    <property type="entry name" value="AUXIN-BINDING PROTEIN 1"/>
    <property type="match status" value="1"/>
</dbReference>
<comment type="caution">
    <text evidence="12">The sequence shown here is derived from an EMBL/GenBank/DDBJ whole genome shotgun (WGS) entry which is preliminary data.</text>
</comment>
<dbReference type="GO" id="GO:0005788">
    <property type="term" value="C:endoplasmic reticulum lumen"/>
    <property type="evidence" value="ECO:0007669"/>
    <property type="project" value="UniProtKB-SubCell"/>
</dbReference>
<dbReference type="GO" id="GO:0046872">
    <property type="term" value="F:metal ion binding"/>
    <property type="evidence" value="ECO:0007669"/>
    <property type="project" value="UniProtKB-KW"/>
</dbReference>
<keyword evidence="8" id="KW-0927">Auxin signaling pathway</keyword>
<feature type="binding site" evidence="10">
    <location>
        <position position="184"/>
    </location>
    <ligand>
        <name>Zn(2+)</name>
        <dbReference type="ChEBI" id="CHEBI:29105"/>
    </ligand>
</feature>
<organism evidence="12 13">
    <name type="scientific">Lithocarpus litseifolius</name>
    <dbReference type="NCBI Taxonomy" id="425828"/>
    <lineage>
        <taxon>Eukaryota</taxon>
        <taxon>Viridiplantae</taxon>
        <taxon>Streptophyta</taxon>
        <taxon>Embryophyta</taxon>
        <taxon>Tracheophyta</taxon>
        <taxon>Spermatophyta</taxon>
        <taxon>Magnoliopsida</taxon>
        <taxon>eudicotyledons</taxon>
        <taxon>Gunneridae</taxon>
        <taxon>Pentapetalae</taxon>
        <taxon>rosids</taxon>
        <taxon>fabids</taxon>
        <taxon>Fagales</taxon>
        <taxon>Fagaceae</taxon>
        <taxon>Lithocarpus</taxon>
    </lineage>
</organism>
<evidence type="ECO:0000256" key="3">
    <source>
        <dbReference type="ARBA" id="ARBA00022729"/>
    </source>
</evidence>
<dbReference type="GO" id="GO:0010011">
    <property type="term" value="F:auxin binding"/>
    <property type="evidence" value="ECO:0007669"/>
    <property type="project" value="InterPro"/>
</dbReference>
<name>A0AAW2D816_9ROSI</name>
<reference evidence="12 13" key="1">
    <citation type="submission" date="2024-01" db="EMBL/GenBank/DDBJ databases">
        <title>A telomere-to-telomere, gap-free genome of sweet tea (Lithocarpus litseifolius).</title>
        <authorList>
            <person name="Zhou J."/>
        </authorList>
    </citation>
    <scope>NUCLEOTIDE SEQUENCE [LARGE SCALE GENOMIC DNA]</scope>
    <source>
        <strain evidence="12">Zhou-2022a</strain>
        <tissue evidence="12">Leaf</tissue>
    </source>
</reference>
<dbReference type="SUPFAM" id="SSF51182">
    <property type="entry name" value="RmlC-like cupins"/>
    <property type="match status" value="1"/>
</dbReference>
<dbReference type="GO" id="GO:0009734">
    <property type="term" value="P:auxin-activated signaling pathway"/>
    <property type="evidence" value="ECO:0007669"/>
    <property type="project" value="UniProtKB-KW"/>
</dbReference>
<dbReference type="GO" id="GO:0032877">
    <property type="term" value="P:positive regulation of DNA endoreduplication"/>
    <property type="evidence" value="ECO:0007669"/>
    <property type="project" value="TreeGrafter"/>
</dbReference>
<evidence type="ECO:0000256" key="1">
    <source>
        <dbReference type="ARBA" id="ARBA00004319"/>
    </source>
</evidence>
<gene>
    <name evidence="12" type="ORF">SO802_008244</name>
</gene>
<dbReference type="AlphaFoldDB" id="A0AAW2D816"/>
<evidence type="ECO:0000313" key="12">
    <source>
        <dbReference type="EMBL" id="KAL0006742.1"/>
    </source>
</evidence>
<dbReference type="GO" id="GO:0051781">
    <property type="term" value="P:positive regulation of cell division"/>
    <property type="evidence" value="ECO:0007669"/>
    <property type="project" value="TreeGrafter"/>
</dbReference>
<dbReference type="EMBL" id="JAZDWU010000003">
    <property type="protein sequence ID" value="KAL0006742.1"/>
    <property type="molecule type" value="Genomic_DNA"/>
</dbReference>
<comment type="subcellular location">
    <subcellularLocation>
        <location evidence="1">Endoplasmic reticulum lumen</location>
    </subcellularLocation>
</comment>
<evidence type="ECO:0000256" key="4">
    <source>
        <dbReference type="ARBA" id="ARBA00022824"/>
    </source>
</evidence>
<feature type="glycosylation site" description="N-linked (GlcNAc...) asparagine" evidence="9">
    <location>
        <position position="221"/>
    </location>
</feature>
<evidence type="ECO:0000256" key="5">
    <source>
        <dbReference type="ARBA" id="ARBA00022833"/>
    </source>
</evidence>
<dbReference type="PANTHER" id="PTHR37236">
    <property type="entry name" value="AUXIN-BINDING PROTEIN 1"/>
    <property type="match status" value="1"/>
</dbReference>
<evidence type="ECO:0000256" key="6">
    <source>
        <dbReference type="ARBA" id="ARBA00023170"/>
    </source>
</evidence>
<accession>A0AAW2D816</accession>
<dbReference type="GO" id="GO:0000911">
    <property type="term" value="P:cytokinesis by cell plate formation"/>
    <property type="evidence" value="ECO:0007669"/>
    <property type="project" value="TreeGrafter"/>
</dbReference>
<keyword evidence="6" id="KW-0675">Receptor</keyword>
<keyword evidence="7" id="KW-0325">Glycoprotein</keyword>
<evidence type="ECO:0000256" key="7">
    <source>
        <dbReference type="ARBA" id="ARBA00023180"/>
    </source>
</evidence>
<dbReference type="Gene3D" id="2.60.120.10">
    <property type="entry name" value="Jelly Rolls"/>
    <property type="match status" value="1"/>
</dbReference>
<evidence type="ECO:0000313" key="13">
    <source>
        <dbReference type="Proteomes" id="UP001459277"/>
    </source>
</evidence>
<proteinExistence type="predicted"/>
<keyword evidence="3" id="KW-0732">Signal</keyword>
<sequence>MDSQEIVGPRNLNLKLTHFSKTISHVDSIPVEDEVDKAKNSEAMIIVAPVEAENWVSVPADYASEKFMHLRSINSGQDEQISPPGFEGSEICFKVGCGNVQGNKNTSKDQLKRSGNKDKGVSQSLHSSKEVEPVEKSTIGSSKAMRNWKRLTTRPQTLINSSIVDVEVWLQTFAPGSRTTIHRHSCEEVLVVLKGSGTLYLASGSHEKYPGKPQEFKIYSNSTFHIPVNDAHQVWNTNEDENLQMLAIISRPLVKVYVISIPVYLADCILVSDNVLIIFALLF</sequence>
<dbReference type="InterPro" id="IPR011051">
    <property type="entry name" value="RmlC_Cupin_sf"/>
</dbReference>
<feature type="binding site" evidence="10">
    <location>
        <position position="182"/>
    </location>
    <ligand>
        <name>Zn(2+)</name>
        <dbReference type="ChEBI" id="CHEBI:29105"/>
    </ligand>
</feature>
<dbReference type="InterPro" id="IPR000526">
    <property type="entry name" value="Auxin-bd"/>
</dbReference>
<feature type="binding site" evidence="10">
    <location>
        <position position="188"/>
    </location>
    <ligand>
        <name>Zn(2+)</name>
        <dbReference type="ChEBI" id="CHEBI:29105"/>
    </ligand>
</feature>
<dbReference type="Proteomes" id="UP001459277">
    <property type="component" value="Unassembled WGS sequence"/>
</dbReference>
<evidence type="ECO:0000256" key="9">
    <source>
        <dbReference type="PIRSR" id="PIRSR600526-1"/>
    </source>
</evidence>
<keyword evidence="13" id="KW-1185">Reference proteome</keyword>
<evidence type="ECO:0000256" key="2">
    <source>
        <dbReference type="ARBA" id="ARBA00022723"/>
    </source>
</evidence>
<protein>
    <submittedName>
        <fullName evidence="12">Uncharacterized protein</fullName>
    </submittedName>
</protein>
<keyword evidence="5 10" id="KW-0862">Zinc</keyword>
<keyword evidence="4" id="KW-0256">Endoplasmic reticulum</keyword>
<evidence type="ECO:0000256" key="10">
    <source>
        <dbReference type="PIRSR" id="PIRSR600526-2"/>
    </source>
</evidence>
<dbReference type="PRINTS" id="PR00655">
    <property type="entry name" value="AUXINBINDNGP"/>
</dbReference>
<evidence type="ECO:0000256" key="11">
    <source>
        <dbReference type="SAM" id="MobiDB-lite"/>
    </source>
</evidence>
<keyword evidence="2 10" id="KW-0479">Metal-binding</keyword>